<evidence type="ECO:0000256" key="2">
    <source>
        <dbReference type="ARBA" id="ARBA00012274"/>
    </source>
</evidence>
<evidence type="ECO:0000256" key="9">
    <source>
        <dbReference type="PROSITE-ProRule" id="PRU00492"/>
    </source>
</evidence>
<evidence type="ECO:0000256" key="8">
    <source>
        <dbReference type="ARBA" id="ARBA00047754"/>
    </source>
</evidence>
<dbReference type="AlphaFoldDB" id="A0A369KBM9"/>
<dbReference type="GO" id="GO:0005971">
    <property type="term" value="C:ribonucleoside-diphosphate reductase complex"/>
    <property type="evidence" value="ECO:0007669"/>
    <property type="project" value="TreeGrafter"/>
</dbReference>
<dbReference type="PANTHER" id="PTHR11573">
    <property type="entry name" value="RIBONUCLEOSIDE-DIPHOSPHATE REDUCTASE LARGE CHAIN"/>
    <property type="match status" value="1"/>
</dbReference>
<organism evidence="12 13">
    <name type="scientific">Candidatus Similichlamydia laticola</name>
    <dbReference type="NCBI Taxonomy" id="2170265"/>
    <lineage>
        <taxon>Bacteria</taxon>
        <taxon>Pseudomonadati</taxon>
        <taxon>Chlamydiota</taxon>
        <taxon>Chlamydiia</taxon>
        <taxon>Parachlamydiales</taxon>
        <taxon>Candidatus Parilichlamydiaceae</taxon>
        <taxon>Candidatus Similichlamydia</taxon>
    </lineage>
</organism>
<dbReference type="EMBL" id="QQBG01000020">
    <property type="protein sequence ID" value="RDB31318.1"/>
    <property type="molecule type" value="Genomic_DNA"/>
</dbReference>
<keyword evidence="13" id="KW-1185">Reference proteome</keyword>
<proteinExistence type="inferred from homology"/>
<comment type="caution">
    <text evidence="12">The sequence shown here is derived from an EMBL/GenBank/DDBJ whole genome shotgun (WGS) entry which is preliminary data.</text>
</comment>
<comment type="similarity">
    <text evidence="1 10">Belongs to the ribonucleoside diphosphate reductase large chain family.</text>
</comment>
<dbReference type="Gene3D" id="3.20.70.20">
    <property type="match status" value="1"/>
</dbReference>
<sequence>MLGSVNEGEEAMVKESVSEEKEGSLLECSEELWVYLASKLLAPSELPMIQLGREILPFDLIRFVRDVSTVLFRESPSCQSHHDPYHNHFLIVNVANYVLEEIRSLNRSCLESKHLEKMMYSAVRSFGSSLARPFPKGKEPTVPTLSTSRIAVILRNGRSVPWNSEKILQAVLKAMLAQNMHGNGKELISEVLETIEKQAASVANRVTGHILDRGRNQIYLEEIQDCVEFTLDEMGLTSLRKLYSDYRKERFLVRRNRSLEASGSLLSDLVTPDLLARIDIASIGLSLVHSREEIAHFLVKTMHIMMNSKERAQTILLNARSLIEQDVEYRLFAARVLLTFVYEEVLDWSVQDGMLALKQAHVSGFSKCIQRGVALELLDKRCLKMDLSRLASLLNPLADFQFDFLGIYTLYDRYFLHERMVETTDGPPILSNSGKRRLEVPQYMWMRVAMGLSFLEPKPEEAAISYYSLYNSKRFCSSTPTLFNSGTTHPQMASCFGLTCSDEISSLHIDEENQCYPTGIFGLYAECARISKHAGGLGVDFSSVRGKGSLIQGTNGTGLGVVPFLRILNDLALAVNQGGRRRGVICAYLETWHNDVEDFLELRRTTGDERRRTHDLHTANWIPDLFMKRAARGEMWTLFRSNEVADLHDLYGKAFESRYLEYEKKAREGLIYGKVVRASALWKKMLEMLFETGHPWITFKDPCNVRSPQGHVGVIHGLNLCTEIALNNSRDEHFVCNLGSINLSAFVDLQNKTFFWDQLQETVHLAIRILDNVIDLTFYPTIPARKANLRHRPLGLGVMGWQDVLHLLDIPFESEEMIVLADQVTEFISWHACYASVELAKERGPYASFEGSKWSQGLMPLDTLELLEQERGMRIEVERTSWMDWDAMRTLIRKHGMRNSQVLSIAPTASISNIFGCAPSIEPDYRQLFTKSTLSGEQLWLNPYLVASLKKLERWDQEMFEEIKYAKGELGSIERIPLSVKKQFQNAFSIDPLYLVRAAAVRQKWVDQAISLNLFLGEPNLKNLSQLYLQAWVRGLKSTYYLKTKSASDIEDVTVSIKRKVREIAETKDVEVRRCSLSADECESCQ</sequence>
<evidence type="ECO:0000256" key="1">
    <source>
        <dbReference type="ARBA" id="ARBA00010406"/>
    </source>
</evidence>
<gene>
    <name evidence="12" type="ORF">HAT2_00574</name>
</gene>
<dbReference type="PROSITE" id="PS51161">
    <property type="entry name" value="ATP_CONE"/>
    <property type="match status" value="1"/>
</dbReference>
<dbReference type="Pfam" id="PF03477">
    <property type="entry name" value="ATP-cone"/>
    <property type="match status" value="1"/>
</dbReference>
<dbReference type="InterPro" id="IPR013346">
    <property type="entry name" value="NrdE_NrdA_C"/>
</dbReference>
<accession>A0A369KBM9</accession>
<evidence type="ECO:0000256" key="7">
    <source>
        <dbReference type="ARBA" id="ARBA00023116"/>
    </source>
</evidence>
<evidence type="ECO:0000256" key="4">
    <source>
        <dbReference type="ARBA" id="ARBA00022741"/>
    </source>
</evidence>
<comment type="catalytic activity">
    <reaction evidence="8 10">
        <text>a 2'-deoxyribonucleoside 5'-diphosphate + [thioredoxin]-disulfide + H2O = a ribonucleoside 5'-diphosphate + [thioredoxin]-dithiol</text>
        <dbReference type="Rhea" id="RHEA:23252"/>
        <dbReference type="Rhea" id="RHEA-COMP:10698"/>
        <dbReference type="Rhea" id="RHEA-COMP:10700"/>
        <dbReference type="ChEBI" id="CHEBI:15377"/>
        <dbReference type="ChEBI" id="CHEBI:29950"/>
        <dbReference type="ChEBI" id="CHEBI:50058"/>
        <dbReference type="ChEBI" id="CHEBI:57930"/>
        <dbReference type="ChEBI" id="CHEBI:73316"/>
        <dbReference type="EC" id="1.17.4.1"/>
    </reaction>
</comment>
<dbReference type="NCBIfam" id="NF005544">
    <property type="entry name" value="PRK07207.1"/>
    <property type="match status" value="1"/>
</dbReference>
<keyword evidence="6 10" id="KW-0560">Oxidoreductase</keyword>
<dbReference type="GO" id="GO:0009263">
    <property type="term" value="P:deoxyribonucleotide biosynthetic process"/>
    <property type="evidence" value="ECO:0007669"/>
    <property type="project" value="UniProtKB-KW"/>
</dbReference>
<keyword evidence="5 9" id="KW-0067">ATP-binding</keyword>
<keyword evidence="3" id="KW-0021">Allosteric enzyme</keyword>
<dbReference type="GO" id="GO:0004748">
    <property type="term" value="F:ribonucleoside-diphosphate reductase activity, thioredoxin disulfide as acceptor"/>
    <property type="evidence" value="ECO:0007669"/>
    <property type="project" value="UniProtKB-EC"/>
</dbReference>
<protein>
    <recommendedName>
        <fullName evidence="2 10">Ribonucleoside-diphosphate reductase</fullName>
        <ecNumber evidence="2 10">1.17.4.1</ecNumber>
    </recommendedName>
</protein>
<feature type="domain" description="ATP-cone" evidence="11">
    <location>
        <begin position="150"/>
        <end position="254"/>
    </location>
</feature>
<evidence type="ECO:0000256" key="3">
    <source>
        <dbReference type="ARBA" id="ARBA00022533"/>
    </source>
</evidence>
<dbReference type="OrthoDB" id="9762933at2"/>
<comment type="function">
    <text evidence="10">Provides the precursors necessary for DNA synthesis. Catalyzes the biosynthesis of deoxyribonucleotides from the corresponding ribonucleotides.</text>
</comment>
<dbReference type="InterPro" id="IPR008926">
    <property type="entry name" value="RNR_R1-su_N"/>
</dbReference>
<dbReference type="InterPro" id="IPR005144">
    <property type="entry name" value="ATP-cone_dom"/>
</dbReference>
<dbReference type="CDD" id="cd01679">
    <property type="entry name" value="RNR_I"/>
    <property type="match status" value="1"/>
</dbReference>
<evidence type="ECO:0000313" key="12">
    <source>
        <dbReference type="EMBL" id="RDB31318.1"/>
    </source>
</evidence>
<dbReference type="PANTHER" id="PTHR11573:SF6">
    <property type="entry name" value="RIBONUCLEOSIDE-DIPHOSPHATE REDUCTASE LARGE SUBUNIT"/>
    <property type="match status" value="1"/>
</dbReference>
<dbReference type="InterPro" id="IPR013509">
    <property type="entry name" value="RNR_lsu_N"/>
</dbReference>
<reference evidence="12 13" key="1">
    <citation type="submission" date="2018-07" db="EMBL/GenBank/DDBJ databases">
        <title>Comparative genomics of the Candidatus Parilichlamydiaceae reveals evidence of convergent evolution and genome reduction in the phylum Chlamydiae.</title>
        <authorList>
            <person name="Taylor-Brown A."/>
            <person name="Polkinghorne A."/>
        </authorList>
    </citation>
    <scope>NUCLEOTIDE SEQUENCE [LARGE SCALE GENOMIC DNA]</scope>
    <source>
        <strain evidence="12 13">Hat2</strain>
    </source>
</reference>
<dbReference type="EC" id="1.17.4.1" evidence="2 10"/>
<evidence type="ECO:0000259" key="11">
    <source>
        <dbReference type="PROSITE" id="PS51161"/>
    </source>
</evidence>
<dbReference type="NCBIfam" id="TIGR02506">
    <property type="entry name" value="NrdE_NrdA"/>
    <property type="match status" value="1"/>
</dbReference>
<dbReference type="GO" id="GO:0005524">
    <property type="term" value="F:ATP binding"/>
    <property type="evidence" value="ECO:0007669"/>
    <property type="project" value="UniProtKB-UniRule"/>
</dbReference>
<dbReference type="SUPFAM" id="SSF48168">
    <property type="entry name" value="R1 subunit of ribonucleotide reductase, N-terminal domain"/>
    <property type="match status" value="1"/>
</dbReference>
<evidence type="ECO:0000313" key="13">
    <source>
        <dbReference type="Proteomes" id="UP000253816"/>
    </source>
</evidence>
<dbReference type="InterPro" id="IPR039718">
    <property type="entry name" value="Rrm1"/>
</dbReference>
<keyword evidence="7 10" id="KW-0215">Deoxyribonucleotide synthesis</keyword>
<evidence type="ECO:0000256" key="5">
    <source>
        <dbReference type="ARBA" id="ARBA00022840"/>
    </source>
</evidence>
<dbReference type="Proteomes" id="UP000253816">
    <property type="component" value="Unassembled WGS sequence"/>
</dbReference>
<name>A0A369KBM9_9BACT</name>
<dbReference type="Pfam" id="PF02867">
    <property type="entry name" value="Ribonuc_red_lgC"/>
    <property type="match status" value="1"/>
</dbReference>
<evidence type="ECO:0000256" key="6">
    <source>
        <dbReference type="ARBA" id="ARBA00023002"/>
    </source>
</evidence>
<dbReference type="SUPFAM" id="SSF51998">
    <property type="entry name" value="PFL-like glycyl radical enzymes"/>
    <property type="match status" value="1"/>
</dbReference>
<dbReference type="UniPathway" id="UPA00326"/>
<dbReference type="InterPro" id="IPR000788">
    <property type="entry name" value="RNR_lg_C"/>
</dbReference>
<dbReference type="PRINTS" id="PR01183">
    <property type="entry name" value="RIBORDTASEM1"/>
</dbReference>
<dbReference type="Pfam" id="PF00317">
    <property type="entry name" value="Ribonuc_red_lgN"/>
    <property type="match status" value="1"/>
</dbReference>
<evidence type="ECO:0000256" key="10">
    <source>
        <dbReference type="RuleBase" id="RU003410"/>
    </source>
</evidence>
<keyword evidence="4 9" id="KW-0547">Nucleotide-binding</keyword>